<name>A0ABS3JSY1_9BACT</name>
<feature type="transmembrane region" description="Helical" evidence="1">
    <location>
        <begin position="26"/>
        <end position="47"/>
    </location>
</feature>
<gene>
    <name evidence="2" type="ORF">J2I46_31385</name>
</gene>
<evidence type="ECO:0000313" key="2">
    <source>
        <dbReference type="EMBL" id="MBO0953118.1"/>
    </source>
</evidence>
<accession>A0ABS3JSY1</accession>
<evidence type="ECO:0000256" key="1">
    <source>
        <dbReference type="SAM" id="Phobius"/>
    </source>
</evidence>
<sequence length="216" mass="25234">MIDFLQRIILYFKKILNDTGKMVDAIYKWLTTTGFGAVVIVLITYYLNSRVKAKELKLSSYYKDRIEAVKTLYSLLVSLNYANTNLFDADITGWGHRRYRTALVNWLNAFNEVQIYYNKNRILLLEKNELSDKVRKNLNLLVPLKSAIHSEYKDIELFEDSIGGDFQSYYNEPEVEEQAIAKLHAALSNNTDIAYIINSFEVIKNDLERYFKQLIS</sequence>
<keyword evidence="1" id="KW-0812">Transmembrane</keyword>
<dbReference type="RefSeq" id="WP_207333070.1">
    <property type="nucleotide sequence ID" value="NZ_JAFMYW010000020.1"/>
</dbReference>
<dbReference type="Proteomes" id="UP000664628">
    <property type="component" value="Unassembled WGS sequence"/>
</dbReference>
<evidence type="ECO:0000313" key="3">
    <source>
        <dbReference type="Proteomes" id="UP000664628"/>
    </source>
</evidence>
<dbReference type="EMBL" id="JAFMYW010000020">
    <property type="protein sequence ID" value="MBO0953118.1"/>
    <property type="molecule type" value="Genomic_DNA"/>
</dbReference>
<keyword evidence="3" id="KW-1185">Reference proteome</keyword>
<keyword evidence="1" id="KW-0472">Membrane</keyword>
<protein>
    <submittedName>
        <fullName evidence="2">Uncharacterized protein</fullName>
    </submittedName>
</protein>
<keyword evidence="1" id="KW-1133">Transmembrane helix</keyword>
<proteinExistence type="predicted"/>
<organism evidence="2 3">
    <name type="scientific">Fibrella forsythiae</name>
    <dbReference type="NCBI Taxonomy" id="2817061"/>
    <lineage>
        <taxon>Bacteria</taxon>
        <taxon>Pseudomonadati</taxon>
        <taxon>Bacteroidota</taxon>
        <taxon>Cytophagia</taxon>
        <taxon>Cytophagales</taxon>
        <taxon>Spirosomataceae</taxon>
        <taxon>Fibrella</taxon>
    </lineage>
</organism>
<comment type="caution">
    <text evidence="2">The sequence shown here is derived from an EMBL/GenBank/DDBJ whole genome shotgun (WGS) entry which is preliminary data.</text>
</comment>
<reference evidence="2 3" key="1">
    <citation type="submission" date="2021-03" db="EMBL/GenBank/DDBJ databases">
        <title>Fibrella sp. HMF5405 genome sequencing and assembly.</title>
        <authorList>
            <person name="Kang H."/>
            <person name="Kim H."/>
            <person name="Bae S."/>
            <person name="Joh K."/>
        </authorList>
    </citation>
    <scope>NUCLEOTIDE SEQUENCE [LARGE SCALE GENOMIC DNA]</scope>
    <source>
        <strain evidence="2 3">HMF5405</strain>
    </source>
</reference>